<proteinExistence type="predicted"/>
<gene>
    <name evidence="2" type="ORF">SAMN04487944_10730</name>
</gene>
<organism evidence="2 3">
    <name type="scientific">Gracilibacillus ureilyticus</name>
    <dbReference type="NCBI Taxonomy" id="531814"/>
    <lineage>
        <taxon>Bacteria</taxon>
        <taxon>Bacillati</taxon>
        <taxon>Bacillota</taxon>
        <taxon>Bacilli</taxon>
        <taxon>Bacillales</taxon>
        <taxon>Bacillaceae</taxon>
        <taxon>Gracilibacillus</taxon>
    </lineage>
</organism>
<dbReference type="Proteomes" id="UP000199687">
    <property type="component" value="Unassembled WGS sequence"/>
</dbReference>
<dbReference type="GO" id="GO:0003676">
    <property type="term" value="F:nucleic acid binding"/>
    <property type="evidence" value="ECO:0007669"/>
    <property type="project" value="InterPro"/>
</dbReference>
<dbReference type="RefSeq" id="WP_089740439.1">
    <property type="nucleotide sequence ID" value="NZ_FOGL01000007.1"/>
</dbReference>
<protein>
    <submittedName>
        <fullName evidence="2">Ribonuclease HI</fullName>
    </submittedName>
</protein>
<sequence>MKIRLEVKYRTTNGVVTEFQSSEMSLENSIAVAEDLMKLNRLADIQMTDSYNSSWTLKELKKYLESLEEEPHDIHMYFDGGFDRKTMKSGLGCSIYYKQNGKNYRIRKNALVSELGTNNEAEYAALHFGLKQLEEMGVHHMPVKVHGDSKVVINQLTDEWPCLEDTLFEWMQRIEKLIDKLGLEPEYHAVSRKKNQETDQLATQALQQIEIDSRKEVE</sequence>
<dbReference type="InterPro" id="IPR002156">
    <property type="entry name" value="RNaseH_domain"/>
</dbReference>
<dbReference type="OrthoDB" id="2680098at2"/>
<dbReference type="PROSITE" id="PS50879">
    <property type="entry name" value="RNASE_H_1"/>
    <property type="match status" value="1"/>
</dbReference>
<dbReference type="InterPro" id="IPR036397">
    <property type="entry name" value="RNaseH_sf"/>
</dbReference>
<dbReference type="SUPFAM" id="SSF53098">
    <property type="entry name" value="Ribonuclease H-like"/>
    <property type="match status" value="1"/>
</dbReference>
<dbReference type="PANTHER" id="PTHR46387">
    <property type="entry name" value="POLYNUCLEOTIDYL TRANSFERASE, RIBONUCLEASE H-LIKE SUPERFAMILY PROTEIN"/>
    <property type="match status" value="1"/>
</dbReference>
<dbReference type="CDD" id="cd09279">
    <property type="entry name" value="RNase_HI_like"/>
    <property type="match status" value="1"/>
</dbReference>
<keyword evidence="3" id="KW-1185">Reference proteome</keyword>
<feature type="domain" description="RNase H type-1" evidence="1">
    <location>
        <begin position="70"/>
        <end position="207"/>
    </location>
</feature>
<dbReference type="InterPro" id="IPR012337">
    <property type="entry name" value="RNaseH-like_sf"/>
</dbReference>
<evidence type="ECO:0000259" key="1">
    <source>
        <dbReference type="PROSITE" id="PS50879"/>
    </source>
</evidence>
<dbReference type="Pfam" id="PF13456">
    <property type="entry name" value="RVT_3"/>
    <property type="match status" value="1"/>
</dbReference>
<dbReference type="AlphaFoldDB" id="A0A1H9QLZ6"/>
<dbReference type="STRING" id="531814.SAMN04487944_10730"/>
<accession>A0A1H9QLZ6</accession>
<dbReference type="EMBL" id="FOGL01000007">
    <property type="protein sequence ID" value="SER61601.1"/>
    <property type="molecule type" value="Genomic_DNA"/>
</dbReference>
<name>A0A1H9QLZ6_9BACI</name>
<dbReference type="PANTHER" id="PTHR46387:SF2">
    <property type="entry name" value="RIBONUCLEASE HI"/>
    <property type="match status" value="1"/>
</dbReference>
<dbReference type="Gene3D" id="3.30.420.10">
    <property type="entry name" value="Ribonuclease H-like superfamily/Ribonuclease H"/>
    <property type="match status" value="1"/>
</dbReference>
<evidence type="ECO:0000313" key="2">
    <source>
        <dbReference type="EMBL" id="SER61601.1"/>
    </source>
</evidence>
<evidence type="ECO:0000313" key="3">
    <source>
        <dbReference type="Proteomes" id="UP000199687"/>
    </source>
</evidence>
<dbReference type="GO" id="GO:0004523">
    <property type="term" value="F:RNA-DNA hybrid ribonuclease activity"/>
    <property type="evidence" value="ECO:0007669"/>
    <property type="project" value="InterPro"/>
</dbReference>
<reference evidence="2 3" key="1">
    <citation type="submission" date="2016-10" db="EMBL/GenBank/DDBJ databases">
        <authorList>
            <person name="de Groot N.N."/>
        </authorList>
    </citation>
    <scope>NUCLEOTIDE SEQUENCE [LARGE SCALE GENOMIC DNA]</scope>
    <source>
        <strain evidence="2 3">CGMCC 1.7727</strain>
    </source>
</reference>
<dbReference type="NCBIfam" id="NF005822">
    <property type="entry name" value="PRK07708.1"/>
    <property type="match status" value="1"/>
</dbReference>